<dbReference type="RefSeq" id="WP_156126738.1">
    <property type="nucleotide sequence ID" value="NZ_JACCAS010000002.1"/>
</dbReference>
<dbReference type="PANTHER" id="PTHR33164:SF43">
    <property type="entry name" value="HTH-TYPE TRANSCRIPTIONAL REPRESSOR YETL"/>
    <property type="match status" value="1"/>
</dbReference>
<dbReference type="SMART" id="SM00347">
    <property type="entry name" value="HTH_MARR"/>
    <property type="match status" value="1"/>
</dbReference>
<proteinExistence type="predicted"/>
<dbReference type="AlphaFoldDB" id="A0A7Y9WTT4"/>
<dbReference type="EMBL" id="JACCAS010000002">
    <property type="protein sequence ID" value="NYH25966.1"/>
    <property type="molecule type" value="Genomic_DNA"/>
</dbReference>
<evidence type="ECO:0000313" key="2">
    <source>
        <dbReference type="EMBL" id="NYH25966.1"/>
    </source>
</evidence>
<keyword evidence="3" id="KW-1185">Reference proteome</keyword>
<evidence type="ECO:0000259" key="1">
    <source>
        <dbReference type="SMART" id="SM00347"/>
    </source>
</evidence>
<accession>A0A7Y9WTT4</accession>
<protein>
    <submittedName>
        <fullName evidence="2">DNA-binding MarR family transcriptional regulator</fullName>
    </submittedName>
</protein>
<comment type="caution">
    <text evidence="2">The sequence shown here is derived from an EMBL/GenBank/DDBJ whole genome shotgun (WGS) entry which is preliminary data.</text>
</comment>
<dbReference type="InterPro" id="IPR036390">
    <property type="entry name" value="WH_DNA-bd_sf"/>
</dbReference>
<dbReference type="SUPFAM" id="SSF46785">
    <property type="entry name" value="Winged helix' DNA-binding domain"/>
    <property type="match status" value="1"/>
</dbReference>
<keyword evidence="2" id="KW-0238">DNA-binding</keyword>
<dbReference type="InterPro" id="IPR000835">
    <property type="entry name" value="HTH_MarR-typ"/>
</dbReference>
<reference evidence="2 3" key="1">
    <citation type="submission" date="2020-07" db="EMBL/GenBank/DDBJ databases">
        <title>Exploring microbial biodiversity for novel pathways involved in the catabolism of aromatic compounds derived from lignin.</title>
        <authorList>
            <person name="Elkins J."/>
        </authorList>
    </citation>
    <scope>NUCLEOTIDE SEQUENCE [LARGE SCALE GENOMIC DNA]</scope>
    <source>
        <strain evidence="2 3">H2C3C</strain>
    </source>
</reference>
<sequence>MQEHDPSEENAEFANAGHISSKFMLAQRGFRTLHHRLSLALEPMRLTPVQFSVLEQLRGTTDLSVGQLAKNLGCDQTRVSAQIGVLLRRALLELHVERDRRFRRVELTPQGRDLLEVAMQLWESTMNDLSREVGTDAQRVINSLAALSFADSGNAGQRRPE</sequence>
<dbReference type="InterPro" id="IPR039422">
    <property type="entry name" value="MarR/SlyA-like"/>
</dbReference>
<dbReference type="GO" id="GO:0003700">
    <property type="term" value="F:DNA-binding transcription factor activity"/>
    <property type="evidence" value="ECO:0007669"/>
    <property type="project" value="InterPro"/>
</dbReference>
<organism evidence="2 3">
    <name type="scientific">Paraburkholderia bryophila</name>
    <dbReference type="NCBI Taxonomy" id="420952"/>
    <lineage>
        <taxon>Bacteria</taxon>
        <taxon>Pseudomonadati</taxon>
        <taxon>Pseudomonadota</taxon>
        <taxon>Betaproteobacteria</taxon>
        <taxon>Burkholderiales</taxon>
        <taxon>Burkholderiaceae</taxon>
        <taxon>Paraburkholderia</taxon>
    </lineage>
</organism>
<name>A0A7Y9WTT4_9BURK</name>
<dbReference type="Pfam" id="PF12802">
    <property type="entry name" value="MarR_2"/>
    <property type="match status" value="1"/>
</dbReference>
<evidence type="ECO:0000313" key="3">
    <source>
        <dbReference type="Proteomes" id="UP000540929"/>
    </source>
</evidence>
<dbReference type="InterPro" id="IPR036388">
    <property type="entry name" value="WH-like_DNA-bd_sf"/>
</dbReference>
<dbReference type="Gene3D" id="1.10.10.10">
    <property type="entry name" value="Winged helix-like DNA-binding domain superfamily/Winged helix DNA-binding domain"/>
    <property type="match status" value="1"/>
</dbReference>
<gene>
    <name evidence="2" type="ORF">GGD40_005537</name>
</gene>
<dbReference type="GO" id="GO:0006950">
    <property type="term" value="P:response to stress"/>
    <property type="evidence" value="ECO:0007669"/>
    <property type="project" value="TreeGrafter"/>
</dbReference>
<dbReference type="GO" id="GO:0003677">
    <property type="term" value="F:DNA binding"/>
    <property type="evidence" value="ECO:0007669"/>
    <property type="project" value="UniProtKB-KW"/>
</dbReference>
<dbReference type="PANTHER" id="PTHR33164">
    <property type="entry name" value="TRANSCRIPTIONAL REGULATOR, MARR FAMILY"/>
    <property type="match status" value="1"/>
</dbReference>
<feature type="domain" description="HTH marR-type" evidence="1">
    <location>
        <begin position="39"/>
        <end position="138"/>
    </location>
</feature>
<dbReference type="Proteomes" id="UP000540929">
    <property type="component" value="Unassembled WGS sequence"/>
</dbReference>